<gene>
    <name evidence="2" type="ORF">GWI33_023324</name>
</gene>
<dbReference type="AlphaFoldDB" id="A0A834M429"/>
<sequence length="91" mass="10091">MNDLLFTDFSIVHLPPRRPLYPPPIDAATTSGTPATTPTLNHRGGSPLPSRRQTPGLPAEVCREPSKGKFGPSVAVQCRRTLWRRKKRETC</sequence>
<keyword evidence="3" id="KW-1185">Reference proteome</keyword>
<proteinExistence type="predicted"/>
<organism evidence="2 3">
    <name type="scientific">Rhynchophorus ferrugineus</name>
    <name type="common">Red palm weevil</name>
    <name type="synonym">Curculio ferrugineus</name>
    <dbReference type="NCBI Taxonomy" id="354439"/>
    <lineage>
        <taxon>Eukaryota</taxon>
        <taxon>Metazoa</taxon>
        <taxon>Ecdysozoa</taxon>
        <taxon>Arthropoda</taxon>
        <taxon>Hexapoda</taxon>
        <taxon>Insecta</taxon>
        <taxon>Pterygota</taxon>
        <taxon>Neoptera</taxon>
        <taxon>Endopterygota</taxon>
        <taxon>Coleoptera</taxon>
        <taxon>Polyphaga</taxon>
        <taxon>Cucujiformia</taxon>
        <taxon>Curculionidae</taxon>
        <taxon>Dryophthorinae</taxon>
        <taxon>Rhynchophorus</taxon>
    </lineage>
</organism>
<feature type="compositionally biased region" description="Low complexity" evidence="1">
    <location>
        <begin position="27"/>
        <end position="39"/>
    </location>
</feature>
<name>A0A834M429_RHYFE</name>
<evidence type="ECO:0000313" key="3">
    <source>
        <dbReference type="Proteomes" id="UP000625711"/>
    </source>
</evidence>
<accession>A0A834M429</accession>
<comment type="caution">
    <text evidence="2">The sequence shown here is derived from an EMBL/GenBank/DDBJ whole genome shotgun (WGS) entry which is preliminary data.</text>
</comment>
<feature type="region of interest" description="Disordered" evidence="1">
    <location>
        <begin position="17"/>
        <end position="70"/>
    </location>
</feature>
<dbReference type="EMBL" id="JAACXV010017214">
    <property type="protein sequence ID" value="KAF7264389.1"/>
    <property type="molecule type" value="Genomic_DNA"/>
</dbReference>
<dbReference type="Proteomes" id="UP000625711">
    <property type="component" value="Unassembled WGS sequence"/>
</dbReference>
<reference evidence="2" key="1">
    <citation type="submission" date="2020-08" db="EMBL/GenBank/DDBJ databases">
        <title>Genome sequencing and assembly of the red palm weevil Rhynchophorus ferrugineus.</title>
        <authorList>
            <person name="Dias G.B."/>
            <person name="Bergman C.M."/>
            <person name="Manee M."/>
        </authorList>
    </citation>
    <scope>NUCLEOTIDE SEQUENCE</scope>
    <source>
        <strain evidence="2">AA-2017</strain>
        <tissue evidence="2">Whole larva</tissue>
    </source>
</reference>
<evidence type="ECO:0000313" key="2">
    <source>
        <dbReference type="EMBL" id="KAF7264389.1"/>
    </source>
</evidence>
<evidence type="ECO:0000256" key="1">
    <source>
        <dbReference type="SAM" id="MobiDB-lite"/>
    </source>
</evidence>
<protein>
    <submittedName>
        <fullName evidence="2">Uncharacterized protein</fullName>
    </submittedName>
</protein>